<gene>
    <name evidence="3" type="ORF">ACFPZI_02095</name>
</gene>
<dbReference type="Proteomes" id="UP001596180">
    <property type="component" value="Unassembled WGS sequence"/>
</dbReference>
<dbReference type="Pfam" id="PF00364">
    <property type="entry name" value="Biotin_lipoyl"/>
    <property type="match status" value="1"/>
</dbReference>
<name>A0ABW1DQL4_9ACTN</name>
<keyword evidence="1" id="KW-0450">Lipoyl</keyword>
<dbReference type="InterPro" id="IPR003016">
    <property type="entry name" value="2-oxoA_DH_lipoyl-BS"/>
</dbReference>
<dbReference type="Gene3D" id="2.40.50.100">
    <property type="match status" value="1"/>
</dbReference>
<comment type="caution">
    <text evidence="3">The sequence shown here is derived from an EMBL/GenBank/DDBJ whole genome shotgun (WGS) entry which is preliminary data.</text>
</comment>
<dbReference type="SUPFAM" id="SSF51230">
    <property type="entry name" value="Single hybrid motif"/>
    <property type="match status" value="1"/>
</dbReference>
<dbReference type="RefSeq" id="WP_381357386.1">
    <property type="nucleotide sequence ID" value="NZ_JBHSOA010000003.1"/>
</dbReference>
<keyword evidence="4" id="KW-1185">Reference proteome</keyword>
<reference evidence="4" key="1">
    <citation type="journal article" date="2019" name="Int. J. Syst. Evol. Microbiol.">
        <title>The Global Catalogue of Microorganisms (GCM) 10K type strain sequencing project: providing services to taxonomists for standard genome sequencing and annotation.</title>
        <authorList>
            <consortium name="The Broad Institute Genomics Platform"/>
            <consortium name="The Broad Institute Genome Sequencing Center for Infectious Disease"/>
            <person name="Wu L."/>
            <person name="Ma J."/>
        </authorList>
    </citation>
    <scope>NUCLEOTIDE SEQUENCE [LARGE SCALE GENOMIC DNA]</scope>
    <source>
        <strain evidence="4">JCM 10411</strain>
    </source>
</reference>
<evidence type="ECO:0000259" key="2">
    <source>
        <dbReference type="PROSITE" id="PS50968"/>
    </source>
</evidence>
<dbReference type="PROSITE" id="PS00189">
    <property type="entry name" value="LIPOYL"/>
    <property type="match status" value="1"/>
</dbReference>
<protein>
    <submittedName>
        <fullName evidence="3">Biotin/lipoyl-containing protein</fullName>
    </submittedName>
</protein>
<dbReference type="InterPro" id="IPR011053">
    <property type="entry name" value="Single_hybrid_motif"/>
</dbReference>
<evidence type="ECO:0000313" key="3">
    <source>
        <dbReference type="EMBL" id="MFC5850669.1"/>
    </source>
</evidence>
<accession>A0ABW1DQL4</accession>
<dbReference type="CDD" id="cd06849">
    <property type="entry name" value="lipoyl_domain"/>
    <property type="match status" value="1"/>
</dbReference>
<sequence length="94" mass="10214">MAEFTMPFLGADMDEGTLLEWLVAPGDLVHRGDPVAVVETAKSTIEVECFEAGTMAELLVEVLSERSGVRIEDEDTPRLTTLSGSADFLVARTR</sequence>
<evidence type="ECO:0000256" key="1">
    <source>
        <dbReference type="ARBA" id="ARBA00022823"/>
    </source>
</evidence>
<feature type="domain" description="Lipoyl-binding" evidence="2">
    <location>
        <begin position="1"/>
        <end position="83"/>
    </location>
</feature>
<evidence type="ECO:0000313" key="4">
    <source>
        <dbReference type="Proteomes" id="UP001596180"/>
    </source>
</evidence>
<dbReference type="InterPro" id="IPR000089">
    <property type="entry name" value="Biotin_lipoyl"/>
</dbReference>
<dbReference type="PROSITE" id="PS50968">
    <property type="entry name" value="BIOTINYL_LIPOYL"/>
    <property type="match status" value="1"/>
</dbReference>
<dbReference type="EMBL" id="JBHSOA010000003">
    <property type="protein sequence ID" value="MFC5850669.1"/>
    <property type="molecule type" value="Genomic_DNA"/>
</dbReference>
<dbReference type="InterPro" id="IPR045257">
    <property type="entry name" value="E2/Pdx1"/>
</dbReference>
<dbReference type="PANTHER" id="PTHR23151:SF90">
    <property type="entry name" value="DIHYDROLIPOYLLYSINE-RESIDUE ACETYLTRANSFERASE COMPONENT OF PYRUVATE DEHYDROGENASE COMPLEX, MITOCHONDRIAL-RELATED"/>
    <property type="match status" value="1"/>
</dbReference>
<proteinExistence type="predicted"/>
<organism evidence="3 4">
    <name type="scientific">Streptomyces chlorus</name>
    <dbReference type="NCBI Taxonomy" id="887452"/>
    <lineage>
        <taxon>Bacteria</taxon>
        <taxon>Bacillati</taxon>
        <taxon>Actinomycetota</taxon>
        <taxon>Actinomycetes</taxon>
        <taxon>Kitasatosporales</taxon>
        <taxon>Streptomycetaceae</taxon>
        <taxon>Streptomyces</taxon>
    </lineage>
</organism>
<dbReference type="PANTHER" id="PTHR23151">
    <property type="entry name" value="DIHYDROLIPOAMIDE ACETYL/SUCCINYL-TRANSFERASE-RELATED"/>
    <property type="match status" value="1"/>
</dbReference>